<dbReference type="GO" id="GO:0030322">
    <property type="term" value="P:stabilization of membrane potential"/>
    <property type="evidence" value="ECO:0007669"/>
    <property type="project" value="TreeGrafter"/>
</dbReference>
<dbReference type="PANTHER" id="PTHR11003">
    <property type="entry name" value="POTASSIUM CHANNEL, SUBFAMILY K"/>
    <property type="match status" value="1"/>
</dbReference>
<keyword evidence="4" id="KW-0813">Transport</keyword>
<dbReference type="GO" id="GO:0022841">
    <property type="term" value="F:potassium ion leak channel activity"/>
    <property type="evidence" value="ECO:0007669"/>
    <property type="project" value="TreeGrafter"/>
</dbReference>
<keyword evidence="11" id="KW-0630">Potassium</keyword>
<evidence type="ECO:0000256" key="10">
    <source>
        <dbReference type="ARBA" id="ARBA00022837"/>
    </source>
</evidence>
<evidence type="ECO:0000259" key="17">
    <source>
        <dbReference type="Pfam" id="PF07885"/>
    </source>
</evidence>
<evidence type="ECO:0000313" key="19">
    <source>
        <dbReference type="Proteomes" id="UP000652761"/>
    </source>
</evidence>
<dbReference type="Gene3D" id="1.10.287.70">
    <property type="match status" value="2"/>
</dbReference>
<dbReference type="Proteomes" id="UP000652761">
    <property type="component" value="Unassembled WGS sequence"/>
</dbReference>
<keyword evidence="6 16" id="KW-0812">Transmembrane</keyword>
<feature type="transmembrane region" description="Helical" evidence="16">
    <location>
        <begin position="101"/>
        <end position="121"/>
    </location>
</feature>
<comment type="caution">
    <text evidence="18">The sequence shown here is derived from an EMBL/GenBank/DDBJ whole genome shotgun (WGS) entry which is preliminary data.</text>
</comment>
<accession>A0A843WFR5</accession>
<evidence type="ECO:0000256" key="2">
    <source>
        <dbReference type="ARBA" id="ARBA00010159"/>
    </source>
</evidence>
<comment type="subunit">
    <text evidence="3">Homodimer.</text>
</comment>
<keyword evidence="8" id="KW-0677">Repeat</keyword>
<protein>
    <recommendedName>
        <fullName evidence="17">Potassium channel domain-containing protein</fullName>
    </recommendedName>
</protein>
<comment type="subcellular location">
    <subcellularLocation>
        <location evidence="1">Membrane</location>
        <topology evidence="1">Multi-pass membrane protein</topology>
    </subcellularLocation>
</comment>
<keyword evidence="7" id="KW-0479">Metal-binding</keyword>
<evidence type="ECO:0000256" key="8">
    <source>
        <dbReference type="ARBA" id="ARBA00022737"/>
    </source>
</evidence>
<dbReference type="EMBL" id="NMUH01003599">
    <property type="protein sequence ID" value="MQM06307.1"/>
    <property type="molecule type" value="Genomic_DNA"/>
</dbReference>
<evidence type="ECO:0000256" key="4">
    <source>
        <dbReference type="ARBA" id="ARBA00022448"/>
    </source>
</evidence>
<feature type="non-terminal residue" evidence="18">
    <location>
        <position position="1"/>
    </location>
</feature>
<dbReference type="InterPro" id="IPR013099">
    <property type="entry name" value="K_chnl_dom"/>
</dbReference>
<evidence type="ECO:0000256" key="14">
    <source>
        <dbReference type="ARBA" id="ARBA00023136"/>
    </source>
</evidence>
<dbReference type="Pfam" id="PF07885">
    <property type="entry name" value="Ion_trans_2"/>
    <property type="match status" value="2"/>
</dbReference>
<keyword evidence="9" id="KW-0631">Potassium channel</keyword>
<dbReference type="FunFam" id="1.10.287.70:FF:000102">
    <property type="entry name" value="Two-pore potassium channel 3"/>
    <property type="match status" value="1"/>
</dbReference>
<proteinExistence type="inferred from homology"/>
<dbReference type="OrthoDB" id="415460at2759"/>
<dbReference type="AlphaFoldDB" id="A0A843WFR5"/>
<evidence type="ECO:0000256" key="11">
    <source>
        <dbReference type="ARBA" id="ARBA00022958"/>
    </source>
</evidence>
<dbReference type="InterPro" id="IPR003280">
    <property type="entry name" value="2pore_dom_K_chnl"/>
</dbReference>
<dbReference type="SUPFAM" id="SSF81324">
    <property type="entry name" value="Voltage-gated potassium channels"/>
    <property type="match status" value="2"/>
</dbReference>
<evidence type="ECO:0000256" key="12">
    <source>
        <dbReference type="ARBA" id="ARBA00022989"/>
    </source>
</evidence>
<evidence type="ECO:0000256" key="5">
    <source>
        <dbReference type="ARBA" id="ARBA00022538"/>
    </source>
</evidence>
<feature type="domain" description="Potassium channel" evidence="17">
    <location>
        <begin position="49"/>
        <end position="126"/>
    </location>
</feature>
<dbReference type="PRINTS" id="PR01333">
    <property type="entry name" value="2POREKCHANEL"/>
</dbReference>
<feature type="transmembrane region" description="Helical" evidence="16">
    <location>
        <begin position="45"/>
        <end position="64"/>
    </location>
</feature>
<keyword evidence="10" id="KW-0106">Calcium</keyword>
<feature type="transmembrane region" description="Helical" evidence="16">
    <location>
        <begin position="164"/>
        <end position="185"/>
    </location>
</feature>
<dbReference type="GO" id="GO:0005886">
    <property type="term" value="C:plasma membrane"/>
    <property type="evidence" value="ECO:0007669"/>
    <property type="project" value="TreeGrafter"/>
</dbReference>
<dbReference type="PANTHER" id="PTHR11003:SF268">
    <property type="entry name" value="TWO-PORE POTASSIUM CHANNEL 4-RELATED"/>
    <property type="match status" value="1"/>
</dbReference>
<keyword evidence="13" id="KW-0406">Ion transport</keyword>
<evidence type="ECO:0000256" key="3">
    <source>
        <dbReference type="ARBA" id="ARBA00011738"/>
    </source>
</evidence>
<name>A0A843WFR5_COLES</name>
<feature type="transmembrane region" description="Helical" evidence="16">
    <location>
        <begin position="76"/>
        <end position="95"/>
    </location>
</feature>
<dbReference type="GO" id="GO:0015271">
    <property type="term" value="F:outward rectifier potassium channel activity"/>
    <property type="evidence" value="ECO:0007669"/>
    <property type="project" value="TreeGrafter"/>
</dbReference>
<feature type="domain" description="Potassium channel" evidence="17">
    <location>
        <begin position="171"/>
        <end position="238"/>
    </location>
</feature>
<feature type="transmembrane region" description="Helical" evidence="16">
    <location>
        <begin position="218"/>
        <end position="239"/>
    </location>
</feature>
<dbReference type="GO" id="GO:0009705">
    <property type="term" value="C:plant-type vacuole membrane"/>
    <property type="evidence" value="ECO:0007669"/>
    <property type="project" value="TreeGrafter"/>
</dbReference>
<keyword evidence="5" id="KW-0633">Potassium transport</keyword>
<keyword evidence="14 16" id="KW-0472">Membrane</keyword>
<keyword evidence="19" id="KW-1185">Reference proteome</keyword>
<evidence type="ECO:0000256" key="16">
    <source>
        <dbReference type="SAM" id="Phobius"/>
    </source>
</evidence>
<gene>
    <name evidence="18" type="ORF">Taro_039127</name>
</gene>
<feature type="non-terminal residue" evidence="18">
    <location>
        <position position="299"/>
    </location>
</feature>
<dbReference type="GO" id="GO:0046872">
    <property type="term" value="F:metal ion binding"/>
    <property type="evidence" value="ECO:0007669"/>
    <property type="project" value="UniProtKB-KW"/>
</dbReference>
<comment type="similarity">
    <text evidence="2">Belongs to the two pore domain potassium channel (TC 1.A.1.7) family.</text>
</comment>
<reference evidence="18" key="1">
    <citation type="submission" date="2017-07" db="EMBL/GenBank/DDBJ databases">
        <title>Taro Niue Genome Assembly and Annotation.</title>
        <authorList>
            <person name="Atibalentja N."/>
            <person name="Keating K."/>
            <person name="Fields C.J."/>
        </authorList>
    </citation>
    <scope>NUCLEOTIDE SEQUENCE</scope>
    <source>
        <strain evidence="18">Niue_2</strain>
        <tissue evidence="18">Leaf</tissue>
    </source>
</reference>
<evidence type="ECO:0000256" key="7">
    <source>
        <dbReference type="ARBA" id="ARBA00022723"/>
    </source>
</evidence>
<evidence type="ECO:0000256" key="9">
    <source>
        <dbReference type="ARBA" id="ARBA00022826"/>
    </source>
</evidence>
<evidence type="ECO:0000256" key="15">
    <source>
        <dbReference type="ARBA" id="ARBA00023303"/>
    </source>
</evidence>
<keyword evidence="12 16" id="KW-1133">Transmembrane helix</keyword>
<evidence type="ECO:0000313" key="18">
    <source>
        <dbReference type="EMBL" id="MQM06307.1"/>
    </source>
</evidence>
<evidence type="ECO:0000256" key="1">
    <source>
        <dbReference type="ARBA" id="ARBA00004141"/>
    </source>
</evidence>
<organism evidence="18 19">
    <name type="scientific">Colocasia esculenta</name>
    <name type="common">Wild taro</name>
    <name type="synonym">Arum esculentum</name>
    <dbReference type="NCBI Taxonomy" id="4460"/>
    <lineage>
        <taxon>Eukaryota</taxon>
        <taxon>Viridiplantae</taxon>
        <taxon>Streptophyta</taxon>
        <taxon>Embryophyta</taxon>
        <taxon>Tracheophyta</taxon>
        <taxon>Spermatophyta</taxon>
        <taxon>Magnoliopsida</taxon>
        <taxon>Liliopsida</taxon>
        <taxon>Araceae</taxon>
        <taxon>Aroideae</taxon>
        <taxon>Colocasieae</taxon>
        <taxon>Colocasia</taxon>
    </lineage>
</organism>
<evidence type="ECO:0000256" key="6">
    <source>
        <dbReference type="ARBA" id="ARBA00022692"/>
    </source>
</evidence>
<sequence>KSTLHRARTAPALAVLRALDAQEGPPPRLLRPQETTAAAGSVLRQASTLLLLFLALGTVAYSFNRHHFSGEETHPVVDSLYFCIVTLCTIGYGDITPLTPAAKALSCIFVLVGFGFLDILLSGAVNYVLDLQEGIIVAAARGGAGASGYVFDAEKGRMRIRMKVGLALGVVVLCIGVGSLVLFLVEKMGWVDAFYLSVMSVTTVGYGDKAFKTLPGRLFASVWLLVSTLAVARSFLFLAEARIDKRQRRIAKWVLQRDMTVEDLVAADLNNTGFIRFIALMYGDIAAPMARHLVGRHGR</sequence>
<keyword evidence="15" id="KW-0407">Ion channel</keyword>
<evidence type="ECO:0000256" key="13">
    <source>
        <dbReference type="ARBA" id="ARBA00023065"/>
    </source>
</evidence>